<dbReference type="EMBL" id="JAHCDA010000006">
    <property type="protein sequence ID" value="MBS7813754.1"/>
    <property type="molecule type" value="Genomic_DNA"/>
</dbReference>
<proteinExistence type="inferred from homology"/>
<evidence type="ECO:0000256" key="2">
    <source>
        <dbReference type="SAM" id="Coils"/>
    </source>
</evidence>
<dbReference type="Pfam" id="PF10087">
    <property type="entry name" value="DUF2325"/>
    <property type="match status" value="1"/>
</dbReference>
<sequence length="425" mass="44790">MSGAGARRVVQEACDCAIRMPGQPAPALPGLAAFMASAPPPAKAALPPAPAVPRRRRIWDLDGTFHCSIIGTCLSSDELRRLLRKLDLAPADATDHDLHGRGVGLAGRDDHRGKLLNKALDDRHAAPIHRFSAARDVEALRALWREALEAGDIPGAYWAVLTHPALDRVLMREAFGAVHMLSHLVGAANRADIRRLVAQDRELAEQRETIDRQRARLQELVEERTAAQEALAAQRLAQVAAPAPSPPPVAELQRRLEAAEQRAAALEERRAEAEAAALRAEDRAAAAEASAEAALARVAEAEASLALLAPETAALAAEAAALPGTVLYVGGRAHQVPALREGAARLGVALLHHDGGLEANGSQLPGLIGRAELVVFPVDCVSHEAALAVKRLCRAAGRPFRPLRSSGVTSFLAALAQPDGAVAPG</sequence>
<evidence type="ECO:0000313" key="3">
    <source>
        <dbReference type="EMBL" id="MBS7813754.1"/>
    </source>
</evidence>
<evidence type="ECO:0000313" key="4">
    <source>
        <dbReference type="Proteomes" id="UP000766336"/>
    </source>
</evidence>
<keyword evidence="2" id="KW-0175">Coiled coil</keyword>
<dbReference type="RefSeq" id="WP_213672457.1">
    <property type="nucleotide sequence ID" value="NZ_JAHCDA010000006.1"/>
</dbReference>
<feature type="coiled-coil region" evidence="2">
    <location>
        <begin position="196"/>
        <end position="304"/>
    </location>
</feature>
<dbReference type="Proteomes" id="UP000766336">
    <property type="component" value="Unassembled WGS sequence"/>
</dbReference>
<gene>
    <name evidence="3" type="ORF">KHU32_22630</name>
</gene>
<reference evidence="3 4" key="1">
    <citation type="submission" date="2021-05" db="EMBL/GenBank/DDBJ databases">
        <title>Roseococcus sp. XZZS9, whole genome shotgun sequencing project.</title>
        <authorList>
            <person name="Zhao G."/>
            <person name="Shen L."/>
        </authorList>
    </citation>
    <scope>NUCLEOTIDE SEQUENCE [LARGE SCALE GENOMIC DNA]</scope>
    <source>
        <strain evidence="3 4">XZZS9</strain>
    </source>
</reference>
<comment type="caution">
    <text evidence="3">The sequence shown here is derived from an EMBL/GenBank/DDBJ whole genome shotgun (WGS) entry which is preliminary data.</text>
</comment>
<dbReference type="InterPro" id="IPR016772">
    <property type="entry name" value="UCP020408"/>
</dbReference>
<comment type="similarity">
    <text evidence="1">Belongs to the UPF0751 family.</text>
</comment>
<keyword evidence="4" id="KW-1185">Reference proteome</keyword>
<protein>
    <submittedName>
        <fullName evidence="3">DUF2325 domain-containing protein</fullName>
    </submittedName>
</protein>
<organism evidence="3 4">
    <name type="scientific">Roseococcus pinisoli</name>
    <dbReference type="NCBI Taxonomy" id="2835040"/>
    <lineage>
        <taxon>Bacteria</taxon>
        <taxon>Pseudomonadati</taxon>
        <taxon>Pseudomonadota</taxon>
        <taxon>Alphaproteobacteria</taxon>
        <taxon>Acetobacterales</taxon>
        <taxon>Roseomonadaceae</taxon>
        <taxon>Roseococcus</taxon>
    </lineage>
</organism>
<evidence type="ECO:0000256" key="1">
    <source>
        <dbReference type="ARBA" id="ARBA00007189"/>
    </source>
</evidence>
<accession>A0ABS5QJ87</accession>
<name>A0ABS5QJ87_9PROT</name>